<dbReference type="InterPro" id="IPR052368">
    <property type="entry name" value="2-oxoacid_oxidoreductase"/>
</dbReference>
<dbReference type="EMBL" id="BARV01014989">
    <property type="protein sequence ID" value="GAI25550.1"/>
    <property type="molecule type" value="Genomic_DNA"/>
</dbReference>
<dbReference type="SUPFAM" id="SSF52922">
    <property type="entry name" value="TK C-terminal domain-like"/>
    <property type="match status" value="1"/>
</dbReference>
<reference evidence="2" key="1">
    <citation type="journal article" date="2014" name="Front. Microbiol.">
        <title>High frequency of phylogenetically diverse reductive dehalogenase-homologous genes in deep subseafloor sedimentary metagenomes.</title>
        <authorList>
            <person name="Kawai M."/>
            <person name="Futagami T."/>
            <person name="Toyoda A."/>
            <person name="Takaki Y."/>
            <person name="Nishi S."/>
            <person name="Hori S."/>
            <person name="Arai W."/>
            <person name="Tsubouchi T."/>
            <person name="Morono Y."/>
            <person name="Uchiyama I."/>
            <person name="Ito T."/>
            <person name="Fujiyama A."/>
            <person name="Inagaki F."/>
            <person name="Takami H."/>
        </authorList>
    </citation>
    <scope>NUCLEOTIDE SEQUENCE</scope>
    <source>
        <strain evidence="2">Expedition CK06-06</strain>
    </source>
</reference>
<dbReference type="AlphaFoldDB" id="X1NFI7"/>
<dbReference type="Gene3D" id="3.40.50.920">
    <property type="match status" value="1"/>
</dbReference>
<sequence>MANVGEGYRFHASGLTHDERGYPLITVEAQDKLVRRLVEKITNNRDEIIELEEDGIDDAEVVVCAYGVSARVSRLAIQHARDEGIRVGLLRLITVWPFPEDRIKEIAKRIKAFVVPEINYGQIALEVERCASGMTKTILVPHMGGGVHNPDLILDTIKQVVR</sequence>
<name>X1NFI7_9ZZZZ</name>
<accession>X1NFI7</accession>
<protein>
    <recommendedName>
        <fullName evidence="1">Pyruvate:ferredoxin oxidoreductase core domain-containing protein</fullName>
    </recommendedName>
</protein>
<feature type="domain" description="Pyruvate:ferredoxin oxidoreductase core" evidence="1">
    <location>
        <begin position="59"/>
        <end position="151"/>
    </location>
</feature>
<dbReference type="InterPro" id="IPR033412">
    <property type="entry name" value="PFOR_II"/>
</dbReference>
<organism evidence="2">
    <name type="scientific">marine sediment metagenome</name>
    <dbReference type="NCBI Taxonomy" id="412755"/>
    <lineage>
        <taxon>unclassified sequences</taxon>
        <taxon>metagenomes</taxon>
        <taxon>ecological metagenomes</taxon>
    </lineage>
</organism>
<dbReference type="Pfam" id="PF17147">
    <property type="entry name" value="PFOR_II"/>
    <property type="match status" value="1"/>
</dbReference>
<gene>
    <name evidence="2" type="ORF">S06H3_25981</name>
</gene>
<dbReference type="PANTHER" id="PTHR43088:SF1">
    <property type="entry name" value="SUBUNIT OF PYRUVATE:FLAVODOXIN OXIDOREDUCTASE"/>
    <property type="match status" value="1"/>
</dbReference>
<dbReference type="InterPro" id="IPR009014">
    <property type="entry name" value="Transketo_C/PFOR_II"/>
</dbReference>
<dbReference type="PANTHER" id="PTHR43088">
    <property type="entry name" value="SUBUNIT OF PYRUVATE:FLAVODOXIN OXIDOREDUCTASE-RELATED"/>
    <property type="match status" value="1"/>
</dbReference>
<evidence type="ECO:0000259" key="1">
    <source>
        <dbReference type="Pfam" id="PF17147"/>
    </source>
</evidence>
<evidence type="ECO:0000313" key="2">
    <source>
        <dbReference type="EMBL" id="GAI25550.1"/>
    </source>
</evidence>
<proteinExistence type="predicted"/>
<comment type="caution">
    <text evidence="2">The sequence shown here is derived from an EMBL/GenBank/DDBJ whole genome shotgun (WGS) entry which is preliminary data.</text>
</comment>